<evidence type="ECO:0000256" key="1">
    <source>
        <dbReference type="ARBA" id="ARBA00004117"/>
    </source>
</evidence>
<keyword evidence="6" id="KW-0282">Flagellum</keyword>
<accession>E3BPC9</accession>
<dbReference type="Proteomes" id="UP000002943">
    <property type="component" value="Unassembled WGS sequence"/>
</dbReference>
<dbReference type="HAMAP" id="MF_00724">
    <property type="entry name" value="FliE"/>
    <property type="match status" value="1"/>
</dbReference>
<evidence type="ECO:0000256" key="2">
    <source>
        <dbReference type="ARBA" id="ARBA00009272"/>
    </source>
</evidence>
<dbReference type="OrthoDB" id="8909229at2"/>
<evidence type="ECO:0000256" key="5">
    <source>
        <dbReference type="HAMAP-Rule" id="MF_00724"/>
    </source>
</evidence>
<dbReference type="GO" id="GO:0003774">
    <property type="term" value="F:cytoskeletal motor activity"/>
    <property type="evidence" value="ECO:0007669"/>
    <property type="project" value="InterPro"/>
</dbReference>
<comment type="similarity">
    <text evidence="2 5">Belongs to the FliE family.</text>
</comment>
<protein>
    <recommendedName>
        <fullName evidence="3 5">Flagellar hook-basal body complex protein FliE</fullName>
    </recommendedName>
</protein>
<dbReference type="AlphaFoldDB" id="E3BPC9"/>
<comment type="caution">
    <text evidence="6">The sequence shown here is derived from an EMBL/GenBank/DDBJ whole genome shotgun (WGS) entry which is preliminary data.</text>
</comment>
<dbReference type="Pfam" id="PF02049">
    <property type="entry name" value="FliE"/>
    <property type="match status" value="1"/>
</dbReference>
<evidence type="ECO:0000256" key="4">
    <source>
        <dbReference type="ARBA" id="ARBA00023143"/>
    </source>
</evidence>
<evidence type="ECO:0000313" key="7">
    <source>
        <dbReference type="Proteomes" id="UP000002943"/>
    </source>
</evidence>
<keyword evidence="4 5" id="KW-0975">Bacterial flagellum</keyword>
<dbReference type="PANTHER" id="PTHR34653:SF1">
    <property type="entry name" value="FLAGELLAR HOOK-BASAL BODY COMPLEX PROTEIN FLIE"/>
    <property type="match status" value="1"/>
</dbReference>
<dbReference type="PANTHER" id="PTHR34653">
    <property type="match status" value="1"/>
</dbReference>
<organism evidence="6 7">
    <name type="scientific">Vibrio caribbeanicus ATCC BAA-2122</name>
    <dbReference type="NCBI Taxonomy" id="796620"/>
    <lineage>
        <taxon>Bacteria</taxon>
        <taxon>Pseudomonadati</taxon>
        <taxon>Pseudomonadota</taxon>
        <taxon>Gammaproteobacteria</taxon>
        <taxon>Vibrionales</taxon>
        <taxon>Vibrionaceae</taxon>
        <taxon>Vibrio</taxon>
    </lineage>
</organism>
<evidence type="ECO:0000313" key="6">
    <source>
        <dbReference type="EMBL" id="EFP95018.1"/>
    </source>
</evidence>
<sequence>MTSQLLTNVTSAEQMMLSKMAAMQSKVQPEYVIRPQLMQGQLMVQPMSFSTTLNRVLNVVNRHQAVASKKMTAVELGESDDLVGAMIASQKASLSFDGLMHVRNKLVTSFEDVMKMPV</sequence>
<dbReference type="PRINTS" id="PR01006">
    <property type="entry name" value="FLGHOOKFLIE"/>
</dbReference>
<dbReference type="InterPro" id="IPR001624">
    <property type="entry name" value="FliE"/>
</dbReference>
<comment type="subcellular location">
    <subcellularLocation>
        <location evidence="1 5">Bacterial flagellum basal body</location>
    </subcellularLocation>
</comment>
<dbReference type="STRING" id="796620.VIBC2010_03877"/>
<name>E3BPC9_9VIBR</name>
<evidence type="ECO:0000256" key="3">
    <source>
        <dbReference type="ARBA" id="ARBA00018024"/>
    </source>
</evidence>
<keyword evidence="6" id="KW-0966">Cell projection</keyword>
<dbReference type="eggNOG" id="COG1677">
    <property type="taxonomic scope" value="Bacteria"/>
</dbReference>
<dbReference type="EMBL" id="AEIU01000108">
    <property type="protein sequence ID" value="EFP95018.1"/>
    <property type="molecule type" value="Genomic_DNA"/>
</dbReference>
<dbReference type="GO" id="GO:0005198">
    <property type="term" value="F:structural molecule activity"/>
    <property type="evidence" value="ECO:0007669"/>
    <property type="project" value="InterPro"/>
</dbReference>
<gene>
    <name evidence="5" type="primary">fliE</name>
    <name evidence="6" type="ORF">VIBC2010_03877</name>
</gene>
<keyword evidence="6" id="KW-0969">Cilium</keyword>
<dbReference type="GO" id="GO:0009425">
    <property type="term" value="C:bacterial-type flagellum basal body"/>
    <property type="evidence" value="ECO:0007669"/>
    <property type="project" value="UniProtKB-SubCell"/>
</dbReference>
<dbReference type="GO" id="GO:0071973">
    <property type="term" value="P:bacterial-type flagellum-dependent cell motility"/>
    <property type="evidence" value="ECO:0007669"/>
    <property type="project" value="InterPro"/>
</dbReference>
<dbReference type="RefSeq" id="WP_009603032.1">
    <property type="nucleotide sequence ID" value="NZ_AEIU01000108.1"/>
</dbReference>
<keyword evidence="7" id="KW-1185">Reference proteome</keyword>
<reference evidence="6 7" key="1">
    <citation type="journal article" date="2012" name="Int. J. Syst. Evol. Microbiol.">
        <title>Vibrio caribbeanicus sp. nov., isolated from the marine sponge Scleritoderma cyanea.</title>
        <authorList>
            <person name="Hoffmann M."/>
            <person name="Monday S.R."/>
            <person name="Allard M.W."/>
            <person name="Strain E.A."/>
            <person name="Whittaker P."/>
            <person name="Naum M."/>
            <person name="McCarthy P.J."/>
            <person name="Lopez J.V."/>
            <person name="Fischer M."/>
            <person name="Brown E.W."/>
        </authorList>
    </citation>
    <scope>NUCLEOTIDE SEQUENCE [LARGE SCALE GENOMIC DNA]</scope>
    <source>
        <strain evidence="6 7">ATCC BAA-2122</strain>
    </source>
</reference>
<proteinExistence type="inferred from homology"/>